<protein>
    <recommendedName>
        <fullName evidence="1">Galaxin-like repeats domain-containing protein</fullName>
    </recommendedName>
</protein>
<reference evidence="2" key="1">
    <citation type="journal article" date="2021" name="Genome Biol. Evol.">
        <title>A High-Quality Reference Genome for a Parasitic Bivalve with Doubly Uniparental Inheritance (Bivalvia: Unionida).</title>
        <authorList>
            <person name="Smith C.H."/>
        </authorList>
    </citation>
    <scope>NUCLEOTIDE SEQUENCE</scope>
    <source>
        <strain evidence="2">CHS0354</strain>
    </source>
</reference>
<sequence length="102" mass="11182">MFKNVILEAGSTRTTIGQRNSEISSWDKKFNKETHMCCNGVVQTRPGSNSFCSGTTYDTDVSICCMDTIRPRLGGNPSCCVREVFDAESNICCSDTITPRVG</sequence>
<name>A0AAE0RN79_9BIVA</name>
<dbReference type="EMBL" id="JAEAOA010001402">
    <property type="protein sequence ID" value="KAK3576641.1"/>
    <property type="molecule type" value="Genomic_DNA"/>
</dbReference>
<gene>
    <name evidence="2" type="ORF">CHS0354_023159</name>
</gene>
<feature type="domain" description="Galaxin-like repeats" evidence="1">
    <location>
        <begin position="27"/>
        <end position="99"/>
    </location>
</feature>
<reference evidence="2" key="2">
    <citation type="journal article" date="2021" name="Genome Biol. Evol.">
        <title>Developing a high-quality reference genome for a parasitic bivalve with doubly uniparental inheritance (Bivalvia: Unionida).</title>
        <authorList>
            <person name="Smith C.H."/>
        </authorList>
    </citation>
    <scope>NUCLEOTIDE SEQUENCE</scope>
    <source>
        <strain evidence="2">CHS0354</strain>
        <tissue evidence="2">Mantle</tissue>
    </source>
</reference>
<proteinExistence type="predicted"/>
<accession>A0AAE0RN79</accession>
<keyword evidence="3" id="KW-1185">Reference proteome</keyword>
<reference evidence="2" key="3">
    <citation type="submission" date="2023-05" db="EMBL/GenBank/DDBJ databases">
        <authorList>
            <person name="Smith C.H."/>
        </authorList>
    </citation>
    <scope>NUCLEOTIDE SEQUENCE</scope>
    <source>
        <strain evidence="2">CHS0354</strain>
        <tissue evidence="2">Mantle</tissue>
    </source>
</reference>
<evidence type="ECO:0000313" key="3">
    <source>
        <dbReference type="Proteomes" id="UP001195483"/>
    </source>
</evidence>
<dbReference type="Pfam" id="PF24748">
    <property type="entry name" value="Galaxin_repeat"/>
    <property type="match status" value="1"/>
</dbReference>
<comment type="caution">
    <text evidence="2">The sequence shown here is derived from an EMBL/GenBank/DDBJ whole genome shotgun (WGS) entry which is preliminary data.</text>
</comment>
<organism evidence="2 3">
    <name type="scientific">Potamilus streckersoni</name>
    <dbReference type="NCBI Taxonomy" id="2493646"/>
    <lineage>
        <taxon>Eukaryota</taxon>
        <taxon>Metazoa</taxon>
        <taxon>Spiralia</taxon>
        <taxon>Lophotrochozoa</taxon>
        <taxon>Mollusca</taxon>
        <taxon>Bivalvia</taxon>
        <taxon>Autobranchia</taxon>
        <taxon>Heteroconchia</taxon>
        <taxon>Palaeoheterodonta</taxon>
        <taxon>Unionida</taxon>
        <taxon>Unionoidea</taxon>
        <taxon>Unionidae</taxon>
        <taxon>Ambleminae</taxon>
        <taxon>Lampsilini</taxon>
        <taxon>Potamilus</taxon>
    </lineage>
</organism>
<dbReference type="AlphaFoldDB" id="A0AAE0RN79"/>
<dbReference type="InterPro" id="IPR056601">
    <property type="entry name" value="Galaxin_dom"/>
</dbReference>
<dbReference type="Proteomes" id="UP001195483">
    <property type="component" value="Unassembled WGS sequence"/>
</dbReference>
<evidence type="ECO:0000259" key="1">
    <source>
        <dbReference type="Pfam" id="PF24748"/>
    </source>
</evidence>
<evidence type="ECO:0000313" key="2">
    <source>
        <dbReference type="EMBL" id="KAK3576641.1"/>
    </source>
</evidence>